<dbReference type="RefSeq" id="WP_044633093.1">
    <property type="nucleotide sequence ID" value="NZ_JTDW01000007.1"/>
</dbReference>
<keyword evidence="2" id="KW-1185">Reference proteome</keyword>
<protein>
    <recommendedName>
        <fullName evidence="3">STAS/SEC14 domain-containing protein</fullName>
    </recommendedName>
</protein>
<reference evidence="1 2" key="1">
    <citation type="submission" date="2014-11" db="EMBL/GenBank/DDBJ databases">
        <title>Tamlana sedimentorum sp. nov., isolated from shallow sand sediments of the Sea of Japan.</title>
        <authorList>
            <person name="Romanenko L.A."/>
        </authorList>
    </citation>
    <scope>NUCLEOTIDE SEQUENCE [LARGE SCALE GENOMIC DNA]</scope>
    <source>
        <strain evidence="1 2">JCM 19808</strain>
    </source>
</reference>
<dbReference type="Proteomes" id="UP000032578">
    <property type="component" value="Unassembled WGS sequence"/>
</dbReference>
<dbReference type="PATRIC" id="fig|1435349.4.peg.3301"/>
<dbReference type="EMBL" id="JTDW01000007">
    <property type="protein sequence ID" value="KJD35291.1"/>
    <property type="molecule type" value="Genomic_DNA"/>
</dbReference>
<dbReference type="AlphaFoldDB" id="A0A0D7W870"/>
<comment type="caution">
    <text evidence="1">The sequence shown here is derived from an EMBL/GenBank/DDBJ whole genome shotgun (WGS) entry which is preliminary data.</text>
</comment>
<dbReference type="OrthoDB" id="1119845at2"/>
<evidence type="ECO:0008006" key="3">
    <source>
        <dbReference type="Google" id="ProtNLM"/>
    </source>
</evidence>
<accession>A0A0D7W870</accession>
<evidence type="ECO:0000313" key="2">
    <source>
        <dbReference type="Proteomes" id="UP000032578"/>
    </source>
</evidence>
<evidence type="ECO:0000313" key="1">
    <source>
        <dbReference type="EMBL" id="KJD35291.1"/>
    </source>
</evidence>
<sequence>MITSEFNEQTNILETELNGEVDAVDVLLYLNEFKSNKALPRKLKTLVTGNRVKFKFSVKDLKDFNDVKNQSLQQYTTVASAVVINNPIGAALSTIYGAIANNEKYKYKVFSTREAALLWLNNI</sequence>
<proteinExistence type="predicted"/>
<organism evidence="1 2">
    <name type="scientific">Neotamlana sedimentorum</name>
    <dbReference type="NCBI Taxonomy" id="1435349"/>
    <lineage>
        <taxon>Bacteria</taxon>
        <taxon>Pseudomonadati</taxon>
        <taxon>Bacteroidota</taxon>
        <taxon>Flavobacteriia</taxon>
        <taxon>Flavobacteriales</taxon>
        <taxon>Flavobacteriaceae</taxon>
        <taxon>Neotamlana</taxon>
    </lineage>
</organism>
<gene>
    <name evidence="1" type="ORF">PW52_11540</name>
</gene>
<name>A0A0D7W870_9FLAO</name>